<evidence type="ECO:0000256" key="3">
    <source>
        <dbReference type="SAM" id="MobiDB-lite"/>
    </source>
</evidence>
<dbReference type="EMBL" id="FMHU01000002">
    <property type="protein sequence ID" value="SCL26249.1"/>
    <property type="molecule type" value="Genomic_DNA"/>
</dbReference>
<dbReference type="STRING" id="47866.GA0074694_4462"/>
<sequence>MTVTVLRGGTVFTPQPAGTADVVVGGRDLLAVTAAGDSPSGGPPTGSPDAVVHDCTGLLVVPGLVDGHLHIVGGGGGAGYHSRIPELPADVIVEAGTTTCVGMPGVDPVSKGPEALLARAYALPVAGPRAWVMAGGFHWPPPTLTGSLLRDLYLLPHLVGVKVALYEHKATCPDLAELTRLLRELEWAAGATGRAALLHVHLGTAAGDPDLLPRALDASGADPRRLQVTHANYAPRTLDVAARIGAAGSWVDVNPLINPDRIAGAVAPVGAVAELLDRGVPADRLTLSSDGNASVPRTLPDGTREEFAYRVELLPTVRALVTTGTLDLSDALALVTRNPATALHLAGAGTLRPGVPADVVVLDPELRVRRVFRDGTELVRDGRAVTPAPFRPSPGEIAGAGPDTGSR</sequence>
<dbReference type="Gene3D" id="2.30.40.10">
    <property type="entry name" value="Urease, subunit C, domain 1"/>
    <property type="match status" value="1"/>
</dbReference>
<dbReference type="GO" id="GO:0006046">
    <property type="term" value="P:N-acetylglucosamine catabolic process"/>
    <property type="evidence" value="ECO:0007669"/>
    <property type="project" value="TreeGrafter"/>
</dbReference>
<keyword evidence="2" id="KW-0378">Hydrolase</keyword>
<dbReference type="Gene3D" id="3.20.20.140">
    <property type="entry name" value="Metal-dependent hydrolases"/>
    <property type="match status" value="1"/>
</dbReference>
<dbReference type="Pfam" id="PF01979">
    <property type="entry name" value="Amidohydro_1"/>
    <property type="match status" value="1"/>
</dbReference>
<dbReference type="PANTHER" id="PTHR11113">
    <property type="entry name" value="N-ACETYLGLUCOSAMINE-6-PHOSPHATE DEACETYLASE"/>
    <property type="match status" value="1"/>
</dbReference>
<dbReference type="PANTHER" id="PTHR11113:SF14">
    <property type="entry name" value="N-ACETYLGLUCOSAMINE-6-PHOSPHATE DEACETYLASE"/>
    <property type="match status" value="1"/>
</dbReference>
<organism evidence="5 6">
    <name type="scientific">Micromonospora inyonensis</name>
    <dbReference type="NCBI Taxonomy" id="47866"/>
    <lineage>
        <taxon>Bacteria</taxon>
        <taxon>Bacillati</taxon>
        <taxon>Actinomycetota</taxon>
        <taxon>Actinomycetes</taxon>
        <taxon>Micromonosporales</taxon>
        <taxon>Micromonosporaceae</taxon>
        <taxon>Micromonospora</taxon>
    </lineage>
</organism>
<feature type="region of interest" description="Disordered" evidence="3">
    <location>
        <begin position="384"/>
        <end position="407"/>
    </location>
</feature>
<protein>
    <submittedName>
        <fullName evidence="5">Isoaspartyl dipeptidase. Metallo peptidase. MEROPS family M38</fullName>
    </submittedName>
</protein>
<gene>
    <name evidence="5" type="ORF">GA0074694_4462</name>
</gene>
<evidence type="ECO:0000256" key="1">
    <source>
        <dbReference type="ARBA" id="ARBA00010716"/>
    </source>
</evidence>
<dbReference type="Proteomes" id="UP000198906">
    <property type="component" value="Unassembled WGS sequence"/>
</dbReference>
<feature type="domain" description="Amidohydrolase-related" evidence="4">
    <location>
        <begin position="59"/>
        <end position="375"/>
    </location>
</feature>
<dbReference type="SUPFAM" id="SSF51338">
    <property type="entry name" value="Composite domain of metallo-dependent hydrolases"/>
    <property type="match status" value="1"/>
</dbReference>
<proteinExistence type="inferred from homology"/>
<evidence type="ECO:0000313" key="6">
    <source>
        <dbReference type="Proteomes" id="UP000198906"/>
    </source>
</evidence>
<evidence type="ECO:0000256" key="2">
    <source>
        <dbReference type="ARBA" id="ARBA00022801"/>
    </source>
</evidence>
<keyword evidence="6" id="KW-1185">Reference proteome</keyword>
<evidence type="ECO:0000259" key="4">
    <source>
        <dbReference type="Pfam" id="PF01979"/>
    </source>
</evidence>
<dbReference type="RefSeq" id="WP_091461305.1">
    <property type="nucleotide sequence ID" value="NZ_FMHU01000002.1"/>
</dbReference>
<dbReference type="InterPro" id="IPR032466">
    <property type="entry name" value="Metal_Hydrolase"/>
</dbReference>
<dbReference type="AlphaFoldDB" id="A0A1C6S9W0"/>
<dbReference type="InterPro" id="IPR006680">
    <property type="entry name" value="Amidohydro-rel"/>
</dbReference>
<accession>A0A1C6S9W0</accession>
<reference evidence="6" key="1">
    <citation type="submission" date="2016-06" db="EMBL/GenBank/DDBJ databases">
        <authorList>
            <person name="Varghese N."/>
        </authorList>
    </citation>
    <scope>NUCLEOTIDE SEQUENCE [LARGE SCALE GENOMIC DNA]</scope>
    <source>
        <strain evidence="6">DSM 46123</strain>
    </source>
</reference>
<comment type="similarity">
    <text evidence="1">Belongs to the metallo-dependent hydrolases superfamily. NagA family.</text>
</comment>
<dbReference type="SUPFAM" id="SSF51556">
    <property type="entry name" value="Metallo-dependent hydrolases"/>
    <property type="match status" value="1"/>
</dbReference>
<dbReference type="InterPro" id="IPR011059">
    <property type="entry name" value="Metal-dep_hydrolase_composite"/>
</dbReference>
<evidence type="ECO:0000313" key="5">
    <source>
        <dbReference type="EMBL" id="SCL26249.1"/>
    </source>
</evidence>
<name>A0A1C6S9W0_9ACTN</name>
<dbReference type="GO" id="GO:0008448">
    <property type="term" value="F:N-acetylglucosamine-6-phosphate deacetylase activity"/>
    <property type="evidence" value="ECO:0007669"/>
    <property type="project" value="TreeGrafter"/>
</dbReference>